<dbReference type="EnsemblMetazoa" id="HelroT183654">
    <property type="protein sequence ID" value="HelroP183654"/>
    <property type="gene ID" value="HelroG183654"/>
</dbReference>
<dbReference type="InterPro" id="IPR006886">
    <property type="entry name" value="RNA_pol_III_Rpc5"/>
</dbReference>
<evidence type="ECO:0000313" key="1">
    <source>
        <dbReference type="EMBL" id="ESO10432.1"/>
    </source>
</evidence>
<evidence type="ECO:0008006" key="4">
    <source>
        <dbReference type="Google" id="ProtNLM"/>
    </source>
</evidence>
<dbReference type="HOGENOM" id="CLU_021012_2_0_1"/>
<name>T1FK00_HELRO</name>
<dbReference type="OMA" id="NEMDWAK"/>
<dbReference type="EMBL" id="AMQM01008917">
    <property type="status" value="NOT_ANNOTATED_CDS"/>
    <property type="molecule type" value="Genomic_DNA"/>
</dbReference>
<dbReference type="STRING" id="6412.T1FK00"/>
<keyword evidence="3" id="KW-1185">Reference proteome</keyword>
<dbReference type="KEGG" id="hro:HELRODRAFT_183654"/>
<reference evidence="1 3" key="2">
    <citation type="journal article" date="2013" name="Nature">
        <title>Insights into bilaterian evolution from three spiralian genomes.</title>
        <authorList>
            <person name="Simakov O."/>
            <person name="Marletaz F."/>
            <person name="Cho S.J."/>
            <person name="Edsinger-Gonzales E."/>
            <person name="Havlak P."/>
            <person name="Hellsten U."/>
            <person name="Kuo D.H."/>
            <person name="Larsson T."/>
            <person name="Lv J."/>
            <person name="Arendt D."/>
            <person name="Savage R."/>
            <person name="Osoegawa K."/>
            <person name="de Jong P."/>
            <person name="Grimwood J."/>
            <person name="Chapman J.A."/>
            <person name="Shapiro H."/>
            <person name="Aerts A."/>
            <person name="Otillar R.P."/>
            <person name="Terry A.Y."/>
            <person name="Boore J.L."/>
            <person name="Grigoriev I.V."/>
            <person name="Lindberg D.R."/>
            <person name="Seaver E.C."/>
            <person name="Weisblat D.A."/>
            <person name="Putnam N.H."/>
            <person name="Rokhsar D.S."/>
        </authorList>
    </citation>
    <scope>NUCLEOTIDE SEQUENCE</scope>
</reference>
<dbReference type="PANTHER" id="PTHR12069">
    <property type="entry name" value="DNA-DIRECTED RNA POLYMERASES III 80 KDA POLYPEPTIDE RNA POLYMERASE III SUBUNIT 5"/>
    <property type="match status" value="1"/>
</dbReference>
<dbReference type="PANTHER" id="PTHR12069:SF0">
    <property type="entry name" value="DNA-DIRECTED RNA POLYMERASE III SUBUNIT RPC5"/>
    <property type="match status" value="1"/>
</dbReference>
<evidence type="ECO:0000313" key="3">
    <source>
        <dbReference type="Proteomes" id="UP000015101"/>
    </source>
</evidence>
<dbReference type="AlphaFoldDB" id="T1FK00"/>
<dbReference type="GO" id="GO:0005666">
    <property type="term" value="C:RNA polymerase III complex"/>
    <property type="evidence" value="ECO:0000318"/>
    <property type="project" value="GO_Central"/>
</dbReference>
<dbReference type="FunCoup" id="T1FK00">
    <property type="interactions" value="1199"/>
</dbReference>
<dbReference type="Pfam" id="PF04801">
    <property type="entry name" value="RPC5"/>
    <property type="match status" value="1"/>
</dbReference>
<dbReference type="CTD" id="20209149"/>
<accession>T1FK00</accession>
<dbReference type="Proteomes" id="UP000015101">
    <property type="component" value="Unassembled WGS sequence"/>
</dbReference>
<reference evidence="3" key="1">
    <citation type="submission" date="2012-12" db="EMBL/GenBank/DDBJ databases">
        <authorList>
            <person name="Hellsten U."/>
            <person name="Grimwood J."/>
            <person name="Chapman J.A."/>
            <person name="Shapiro H."/>
            <person name="Aerts A."/>
            <person name="Otillar R.P."/>
            <person name="Terry A.Y."/>
            <person name="Boore J.L."/>
            <person name="Simakov O."/>
            <person name="Marletaz F."/>
            <person name="Cho S.-J."/>
            <person name="Edsinger-Gonzales E."/>
            <person name="Havlak P."/>
            <person name="Kuo D.-H."/>
            <person name="Larsson T."/>
            <person name="Lv J."/>
            <person name="Arendt D."/>
            <person name="Savage R."/>
            <person name="Osoegawa K."/>
            <person name="de Jong P."/>
            <person name="Lindberg D.R."/>
            <person name="Seaver E.C."/>
            <person name="Weisblat D.A."/>
            <person name="Putnam N.H."/>
            <person name="Grigoriev I.V."/>
            <person name="Rokhsar D.S."/>
        </authorList>
    </citation>
    <scope>NUCLEOTIDE SEQUENCE</scope>
</reference>
<protein>
    <recommendedName>
        <fullName evidence="4">DNA-directed RNA polymerase III subunit RPC5</fullName>
    </recommendedName>
</protein>
<dbReference type="EMBL" id="KB095875">
    <property type="protein sequence ID" value="ESO10432.1"/>
    <property type="molecule type" value="Genomic_DNA"/>
</dbReference>
<dbReference type="eggNOG" id="KOG2354">
    <property type="taxonomic scope" value="Eukaryota"/>
</dbReference>
<dbReference type="GO" id="GO:0006351">
    <property type="term" value="P:DNA-templated transcription"/>
    <property type="evidence" value="ECO:0007669"/>
    <property type="project" value="InterPro"/>
</dbReference>
<evidence type="ECO:0000313" key="2">
    <source>
        <dbReference type="EnsemblMetazoa" id="HelroP183654"/>
    </source>
</evidence>
<reference evidence="2" key="3">
    <citation type="submission" date="2015-06" db="UniProtKB">
        <authorList>
            <consortium name="EnsemblMetazoa"/>
        </authorList>
    </citation>
    <scope>IDENTIFICATION</scope>
</reference>
<dbReference type="OrthoDB" id="340681at2759"/>
<dbReference type="RefSeq" id="XP_009011494.1">
    <property type="nucleotide sequence ID" value="XM_009013246.1"/>
</dbReference>
<gene>
    <name evidence="2" type="primary">20209149</name>
    <name evidence="1" type="ORF">HELRODRAFT_183654</name>
</gene>
<organism evidence="2 3">
    <name type="scientific">Helobdella robusta</name>
    <name type="common">Californian leech</name>
    <dbReference type="NCBI Taxonomy" id="6412"/>
    <lineage>
        <taxon>Eukaryota</taxon>
        <taxon>Metazoa</taxon>
        <taxon>Spiralia</taxon>
        <taxon>Lophotrochozoa</taxon>
        <taxon>Annelida</taxon>
        <taxon>Clitellata</taxon>
        <taxon>Hirudinea</taxon>
        <taxon>Rhynchobdellida</taxon>
        <taxon>Glossiphoniidae</taxon>
        <taxon>Helobdella</taxon>
    </lineage>
</organism>
<sequence>MADVDDDPVVSEINVAISKQTANLLCFLQYPLHSKFVNFDSSSVAGVKVKFQSQKLQIDLKPLSGMFEEKRDWALDGDEENNVNTNRFLKSATPNTNANHFALGCFVDNTFFLNPISTIYELRPNMVDKKKKHSSVENDNDDNTDAEIVTPILKQKETDAAKSKRLASYEHLKNFQDKEAWVSLDLYTMSENEFQNSFSSRLKTNPISEFYMTAFEYVNTLAGVEDVKSEFRLENCAQHQTVEKLKSFKLNEQVKLVMEWSKVISFKQIISLLPEVQSVDDLLKHLQQVAILIQGNWVIKSDLLFGNHQSCQTLRAIRDFILYQFAHDNKITRAEVNKFFGLTEVDENLILYDISEMCVGSKKWKFCVERDDDFIARFSEIAERQLLLINRRYQQIKNSYFHQK</sequence>
<dbReference type="InParanoid" id="T1FK00"/>
<dbReference type="GeneID" id="20209149"/>
<proteinExistence type="predicted"/>